<comment type="similarity">
    <text evidence="10">Belongs to the TonB-dependent receptor family.</text>
</comment>
<comment type="subcellular location">
    <subcellularLocation>
        <location evidence="1">Cell outer membrane</location>
        <topology evidence="1">Multi-pass membrane protein</topology>
    </subcellularLocation>
</comment>
<dbReference type="Gene3D" id="2.40.170.20">
    <property type="entry name" value="TonB-dependent receptor, beta-barrel domain"/>
    <property type="match status" value="1"/>
</dbReference>
<evidence type="ECO:0000256" key="1">
    <source>
        <dbReference type="ARBA" id="ARBA00004571"/>
    </source>
</evidence>
<evidence type="ECO:0000256" key="3">
    <source>
        <dbReference type="ARBA" id="ARBA00022452"/>
    </source>
</evidence>
<keyword evidence="5 11" id="KW-0732">Signal</keyword>
<evidence type="ECO:0000256" key="10">
    <source>
        <dbReference type="RuleBase" id="RU003357"/>
    </source>
</evidence>
<dbReference type="Gene3D" id="2.60.40.1120">
    <property type="entry name" value="Carboxypeptidase-like, regulatory domain"/>
    <property type="match status" value="1"/>
</dbReference>
<dbReference type="Pfam" id="PF13715">
    <property type="entry name" value="CarbopepD_reg_2"/>
    <property type="match status" value="1"/>
</dbReference>
<keyword evidence="7 10" id="KW-0472">Membrane</keyword>
<evidence type="ECO:0000256" key="8">
    <source>
        <dbReference type="ARBA" id="ARBA00023170"/>
    </source>
</evidence>
<dbReference type="RefSeq" id="WP_089332834.1">
    <property type="nucleotide sequence ID" value="NZ_FZNS01000004.1"/>
</dbReference>
<keyword evidence="15" id="KW-1185">Reference proteome</keyword>
<evidence type="ECO:0000259" key="13">
    <source>
        <dbReference type="Pfam" id="PF07715"/>
    </source>
</evidence>
<dbReference type="SUPFAM" id="SSF49464">
    <property type="entry name" value="Carboxypeptidase regulatory domain-like"/>
    <property type="match status" value="1"/>
</dbReference>
<evidence type="ECO:0000256" key="2">
    <source>
        <dbReference type="ARBA" id="ARBA00022448"/>
    </source>
</evidence>
<protein>
    <submittedName>
        <fullName evidence="14">TonB-dependent Receptor Plug Domain</fullName>
    </submittedName>
</protein>
<evidence type="ECO:0000256" key="4">
    <source>
        <dbReference type="ARBA" id="ARBA00022692"/>
    </source>
</evidence>
<dbReference type="GO" id="GO:0044718">
    <property type="term" value="P:siderophore transmembrane transport"/>
    <property type="evidence" value="ECO:0007669"/>
    <property type="project" value="TreeGrafter"/>
</dbReference>
<feature type="chain" id="PRO_5012873192" evidence="11">
    <location>
        <begin position="21"/>
        <end position="733"/>
    </location>
</feature>
<accession>A0A238XYI6</accession>
<dbReference type="Pfam" id="PF07715">
    <property type="entry name" value="Plug"/>
    <property type="match status" value="1"/>
</dbReference>
<evidence type="ECO:0000256" key="11">
    <source>
        <dbReference type="SAM" id="SignalP"/>
    </source>
</evidence>
<evidence type="ECO:0000256" key="6">
    <source>
        <dbReference type="ARBA" id="ARBA00023077"/>
    </source>
</evidence>
<organism evidence="14 15">
    <name type="scientific">Hymenobacter mucosus</name>
    <dbReference type="NCBI Taxonomy" id="1411120"/>
    <lineage>
        <taxon>Bacteria</taxon>
        <taxon>Pseudomonadati</taxon>
        <taxon>Bacteroidota</taxon>
        <taxon>Cytophagia</taxon>
        <taxon>Cytophagales</taxon>
        <taxon>Hymenobacteraceae</taxon>
        <taxon>Hymenobacter</taxon>
    </lineage>
</organism>
<keyword evidence="4" id="KW-0812">Transmembrane</keyword>
<evidence type="ECO:0000313" key="15">
    <source>
        <dbReference type="Proteomes" id="UP000198310"/>
    </source>
</evidence>
<dbReference type="SUPFAM" id="SSF56935">
    <property type="entry name" value="Porins"/>
    <property type="match status" value="1"/>
</dbReference>
<evidence type="ECO:0000256" key="5">
    <source>
        <dbReference type="ARBA" id="ARBA00022729"/>
    </source>
</evidence>
<dbReference type="InterPro" id="IPR008969">
    <property type="entry name" value="CarboxyPept-like_regulatory"/>
</dbReference>
<proteinExistence type="inferred from homology"/>
<sequence length="733" mass="80142">MKRLFLLCLLLLVSTVSLLAQSTLLLTGTVRDKAGQPLPGVNVFLKATFDGASTDSLGRFRIETQQAAGNYVLQASLLGFLTVERPVTLGGAPARLELVLQSTPHALGSVVVTAGAFEASDEHRSAALNTRDIQTTAGALADVAAAFNTLPGTTRVGEDGMLFVRGGAATETKVYMDGLPVQNPYNATVAAVPARGRFSPSLFRGTVFSTGGYSALYGQALSGVLLLNSTDLAPETQTGLSVSSLFLGASRTQRWKRTSLAATLDYTNLAPYQRLVPQNVTWLQAPRGLSTSLSLRHQTGQVGMLKVYGTWSQQQFTIGQPSPEPAGRQTVAMRNGNGFLNTTFRSPLCRGWSLQTGVGISQDHQHVAPDTVRLHTLEQALVGRVVLINDSAATRWNVKVGAEGLAQHVTQQVQPHAAQAPVYTADFLEKRTAVFAESDFQLSDRLAGRVGGRAEYSALLNRWNAAPRVALAYQTTERSSLSGAYGRFYQTPDNALLLVQPALRFEQATHSVLTYQYTHDQQLLQVEAYYKTYAHLTRYDGQHPRKAAAYNNGGTGYARGLDVLWRDRKSIKNLEYYFSYGFLDTKRQYRQDPVAAVPTFAARHNMSVVGKYWVGRLHTLLGATYSYGSPRRYNDLNGPEHGYNQGILPTYQDLSLNASYITSLFGQYTIVHVAASNVLGRQNIYGYRYASQPNEVGSYNRVAVTPTAPRMLFVALFISINKNRAADVNERPE</sequence>
<dbReference type="InterPro" id="IPR036942">
    <property type="entry name" value="Beta-barrel_TonB_sf"/>
</dbReference>
<feature type="domain" description="TonB-dependent receptor-like beta-barrel" evidence="12">
    <location>
        <begin position="267"/>
        <end position="660"/>
    </location>
</feature>
<evidence type="ECO:0000256" key="9">
    <source>
        <dbReference type="ARBA" id="ARBA00023237"/>
    </source>
</evidence>
<dbReference type="InterPro" id="IPR012910">
    <property type="entry name" value="Plug_dom"/>
</dbReference>
<dbReference type="Pfam" id="PF00593">
    <property type="entry name" value="TonB_dep_Rec_b-barrel"/>
    <property type="match status" value="1"/>
</dbReference>
<keyword evidence="6 10" id="KW-0798">TonB box</keyword>
<keyword evidence="3" id="KW-1134">Transmembrane beta strand</keyword>
<evidence type="ECO:0000259" key="12">
    <source>
        <dbReference type="Pfam" id="PF00593"/>
    </source>
</evidence>
<dbReference type="Proteomes" id="UP000198310">
    <property type="component" value="Unassembled WGS sequence"/>
</dbReference>
<keyword evidence="9" id="KW-0998">Cell outer membrane</keyword>
<feature type="domain" description="TonB-dependent receptor plug" evidence="13">
    <location>
        <begin position="131"/>
        <end position="224"/>
    </location>
</feature>
<evidence type="ECO:0000313" key="14">
    <source>
        <dbReference type="EMBL" id="SNR63483.1"/>
    </source>
</evidence>
<dbReference type="GO" id="GO:0009279">
    <property type="term" value="C:cell outer membrane"/>
    <property type="evidence" value="ECO:0007669"/>
    <property type="project" value="UniProtKB-SubCell"/>
</dbReference>
<feature type="signal peptide" evidence="11">
    <location>
        <begin position="1"/>
        <end position="20"/>
    </location>
</feature>
<dbReference type="InterPro" id="IPR000531">
    <property type="entry name" value="Beta-barrel_TonB"/>
</dbReference>
<evidence type="ECO:0000256" key="7">
    <source>
        <dbReference type="ARBA" id="ARBA00023136"/>
    </source>
</evidence>
<keyword evidence="2" id="KW-0813">Transport</keyword>
<gene>
    <name evidence="14" type="ORF">SAMN06269173_104467</name>
</gene>
<dbReference type="InterPro" id="IPR039426">
    <property type="entry name" value="TonB-dep_rcpt-like"/>
</dbReference>
<reference evidence="15" key="1">
    <citation type="submission" date="2017-06" db="EMBL/GenBank/DDBJ databases">
        <authorList>
            <person name="Varghese N."/>
            <person name="Submissions S."/>
        </authorList>
    </citation>
    <scope>NUCLEOTIDE SEQUENCE [LARGE SCALE GENOMIC DNA]</scope>
    <source>
        <strain evidence="15">DSM 28041</strain>
    </source>
</reference>
<keyword evidence="8 14" id="KW-0675">Receptor</keyword>
<dbReference type="PANTHER" id="PTHR30069">
    <property type="entry name" value="TONB-DEPENDENT OUTER MEMBRANE RECEPTOR"/>
    <property type="match status" value="1"/>
</dbReference>
<dbReference type="AlphaFoldDB" id="A0A238XYI6"/>
<dbReference type="EMBL" id="FZNS01000004">
    <property type="protein sequence ID" value="SNR63483.1"/>
    <property type="molecule type" value="Genomic_DNA"/>
</dbReference>
<dbReference type="GO" id="GO:0015344">
    <property type="term" value="F:siderophore uptake transmembrane transporter activity"/>
    <property type="evidence" value="ECO:0007669"/>
    <property type="project" value="TreeGrafter"/>
</dbReference>
<name>A0A238XYI6_9BACT</name>
<dbReference type="PANTHER" id="PTHR30069:SF29">
    <property type="entry name" value="HEMOGLOBIN AND HEMOGLOBIN-HAPTOGLOBIN-BINDING PROTEIN 1-RELATED"/>
    <property type="match status" value="1"/>
</dbReference>